<dbReference type="Gene3D" id="1.25.40.20">
    <property type="entry name" value="Ankyrin repeat-containing domain"/>
    <property type="match status" value="2"/>
</dbReference>
<gene>
    <name evidence="3" type="ORF">GMRT_12930</name>
</gene>
<reference evidence="3 4" key="1">
    <citation type="submission" date="2019-05" db="EMBL/GenBank/DDBJ databases">
        <title>The compact genome of Giardia muris reveals important steps in the evolution of intestinal protozoan parasites.</title>
        <authorList>
            <person name="Xu F."/>
            <person name="Jimenez-Gonzalez A."/>
            <person name="Einarsson E."/>
            <person name="Astvaldsson A."/>
            <person name="Peirasmaki D."/>
            <person name="Eckmann L."/>
            <person name="Andersson J.O."/>
            <person name="Svard S.G."/>
            <person name="Jerlstrom-Hultqvist J."/>
        </authorList>
    </citation>
    <scope>NUCLEOTIDE SEQUENCE [LARGE SCALE GENOMIC DNA]</scope>
    <source>
        <strain evidence="3 4">Roberts-Thomson</strain>
    </source>
</reference>
<feature type="region of interest" description="Disordered" evidence="2">
    <location>
        <begin position="361"/>
        <end position="381"/>
    </location>
</feature>
<dbReference type="AlphaFoldDB" id="A0A4Z1TC53"/>
<dbReference type="Gene3D" id="1.10.287.1490">
    <property type="match status" value="1"/>
</dbReference>
<dbReference type="Proteomes" id="UP000315496">
    <property type="component" value="Chromosome 1"/>
</dbReference>
<dbReference type="InterPro" id="IPR036770">
    <property type="entry name" value="Ankyrin_rpt-contain_sf"/>
</dbReference>
<organism evidence="3 4">
    <name type="scientific">Giardia muris</name>
    <dbReference type="NCBI Taxonomy" id="5742"/>
    <lineage>
        <taxon>Eukaryota</taxon>
        <taxon>Metamonada</taxon>
        <taxon>Diplomonadida</taxon>
        <taxon>Hexamitidae</taxon>
        <taxon>Giardiinae</taxon>
        <taxon>Giardia</taxon>
    </lineage>
</organism>
<dbReference type="SUPFAM" id="SSF48403">
    <property type="entry name" value="Ankyrin repeat"/>
    <property type="match status" value="1"/>
</dbReference>
<dbReference type="EMBL" id="VDLU01000001">
    <property type="protein sequence ID" value="TNJ30139.1"/>
    <property type="molecule type" value="Genomic_DNA"/>
</dbReference>
<evidence type="ECO:0000256" key="1">
    <source>
        <dbReference type="SAM" id="Coils"/>
    </source>
</evidence>
<dbReference type="InterPro" id="IPR002110">
    <property type="entry name" value="Ankyrin_rpt"/>
</dbReference>
<dbReference type="PANTHER" id="PTHR24120">
    <property type="entry name" value="GH07239P"/>
    <property type="match status" value="1"/>
</dbReference>
<dbReference type="SMART" id="SM00248">
    <property type="entry name" value="ANK"/>
    <property type="match status" value="7"/>
</dbReference>
<dbReference type="OrthoDB" id="4772757at2759"/>
<evidence type="ECO:0000313" key="3">
    <source>
        <dbReference type="EMBL" id="TNJ30139.1"/>
    </source>
</evidence>
<protein>
    <submittedName>
        <fullName evidence="3">Ankyrin repeat protein 1</fullName>
    </submittedName>
</protein>
<feature type="coiled-coil region" evidence="1">
    <location>
        <begin position="544"/>
        <end position="671"/>
    </location>
</feature>
<dbReference type="PANTHER" id="PTHR24120:SF4">
    <property type="entry name" value="GH07239P"/>
    <property type="match status" value="1"/>
</dbReference>
<sequence length="774" mass="86643">MWYQAARDDNLEYITQHLSEFQGTFDESYPYYSALMYAAANGHIRLVQLLGSREARLTTRTGWTALMAAAEQNRLGAVQYLLPLENGLRTRRPTNYYRVGTTALLVAATKGYVEVVQATYSYLPEVEASTWNPLFLNAFLVDSTMVDILAGDFAQGLDVYNRTPLMYAVMHPPDARAAERLEAVIRELGPLQDGYDDYYGKTALIYATEAHNTLAVELILKYMHNEVKRKAVSPEGKTALMIAAERGYVDICSLLLGEESRLVTGKGFCALMYATLNKNLDVVRLLGKHEHDLTLVTDFSPFHSGMNAYNMALQMGSMEIANELKKYVSFTTEQSIDKPMVFHLTRSAHDDCSQKSGLLETTLPDYTNSSPLRVKPPPDRPLPTVNTLGSALHRSEVELDPPQSPIPSLTEAPRMASINPEVESPQAYSIIDRLKTATSRVFFTPIAESGVQPESSLPLAARGDSPRLKAALDQLVSARITVSDPTPLPTERASVGELDAVARRIYDELRATKLLLNQYSDDNAKLLETVSAMRGELQQEARDKDVLLERLASFKDRADRLAQECTEVRQQRDGLTTQVEQLRRQRDELQDNISTSEIRAAEGYTELLEVRSELEETRKQIGVLVRQNAELQQDLDTAAIQYSLHRQDSEKAQLQAELQSVRDELERLAGSGGSLQGSACNEDVLEEILANHASDESFEAVYEKYVASPQIPSFVRTFLNSNKHLLRELRLEREKNVRLTEHIAYLQEELAGAQARVGKYESQIMSYATRGKSV</sequence>
<keyword evidence="4" id="KW-1185">Reference proteome</keyword>
<accession>A0A4Z1TC53</accession>
<evidence type="ECO:0000256" key="2">
    <source>
        <dbReference type="SAM" id="MobiDB-lite"/>
    </source>
</evidence>
<proteinExistence type="predicted"/>
<keyword evidence="1" id="KW-0175">Coiled coil</keyword>
<evidence type="ECO:0000313" key="4">
    <source>
        <dbReference type="Proteomes" id="UP000315496"/>
    </source>
</evidence>
<dbReference type="Pfam" id="PF12796">
    <property type="entry name" value="Ank_2"/>
    <property type="match status" value="2"/>
</dbReference>
<dbReference type="VEuPathDB" id="GiardiaDB:GMRT_12930"/>
<name>A0A4Z1TC53_GIAMU</name>
<comment type="caution">
    <text evidence="3">The sequence shown here is derived from an EMBL/GenBank/DDBJ whole genome shotgun (WGS) entry which is preliminary data.</text>
</comment>